<dbReference type="SFLD" id="SFLDS00019">
    <property type="entry name" value="Glutathione_Transferase_(cytos"/>
    <property type="match status" value="1"/>
</dbReference>
<dbReference type="InterPro" id="IPR034338">
    <property type="entry name" value="GST_4_C"/>
</dbReference>
<dbReference type="Proteomes" id="UP000293369">
    <property type="component" value="Unassembled WGS sequence"/>
</dbReference>
<dbReference type="SFLD" id="SFLDG00358">
    <property type="entry name" value="Main_(cytGST)"/>
    <property type="match status" value="1"/>
</dbReference>
<name>A0A4Q7CXM2_9PSED</name>
<dbReference type="InterPro" id="IPR036282">
    <property type="entry name" value="Glutathione-S-Trfase_C_sf"/>
</dbReference>
<dbReference type="CDD" id="cd00570">
    <property type="entry name" value="GST_N_family"/>
    <property type="match status" value="1"/>
</dbReference>
<organism evidence="2 3">
    <name type="scientific">Pseudomonas orientalis</name>
    <dbReference type="NCBI Taxonomy" id="76758"/>
    <lineage>
        <taxon>Bacteria</taxon>
        <taxon>Pseudomonadati</taxon>
        <taxon>Pseudomonadota</taxon>
        <taxon>Gammaproteobacteria</taxon>
        <taxon>Pseudomonadales</taxon>
        <taxon>Pseudomonadaceae</taxon>
        <taxon>Pseudomonas</taxon>
    </lineage>
</organism>
<dbReference type="SUPFAM" id="SSF47616">
    <property type="entry name" value="GST C-terminal domain-like"/>
    <property type="match status" value="1"/>
</dbReference>
<dbReference type="Gene3D" id="3.40.30.10">
    <property type="entry name" value="Glutaredoxin"/>
    <property type="match status" value="1"/>
</dbReference>
<dbReference type="InterPro" id="IPR036249">
    <property type="entry name" value="Thioredoxin-like_sf"/>
</dbReference>
<dbReference type="Gene3D" id="1.20.1050.10">
    <property type="match status" value="1"/>
</dbReference>
<dbReference type="SUPFAM" id="SSF52833">
    <property type="entry name" value="Thioredoxin-like"/>
    <property type="match status" value="1"/>
</dbReference>
<evidence type="ECO:0000313" key="3">
    <source>
        <dbReference type="Proteomes" id="UP000293369"/>
    </source>
</evidence>
<reference evidence="2 3" key="1">
    <citation type="submission" date="2019-02" db="EMBL/GenBank/DDBJ databases">
        <title>Pseudomonas spp from wheat grain.</title>
        <authorList>
            <person name="Cho G.-S."/>
            <person name="Franz C.M.A.P."/>
        </authorList>
    </citation>
    <scope>NUCLEOTIDE SEQUENCE [LARGE SCALE GENOMIC DNA]</scope>
    <source>
        <strain evidence="2 3">133NRW</strain>
    </source>
</reference>
<dbReference type="EMBL" id="SGFE01000042">
    <property type="protein sequence ID" value="RZI30067.1"/>
    <property type="molecule type" value="Genomic_DNA"/>
</dbReference>
<comment type="caution">
    <text evidence="2">The sequence shown here is derived from an EMBL/GenBank/DDBJ whole genome shotgun (WGS) entry which is preliminary data.</text>
</comment>
<dbReference type="PANTHER" id="PTHR42673">
    <property type="entry name" value="MALEYLACETOACETATE ISOMERASE"/>
    <property type="match status" value="1"/>
</dbReference>
<dbReference type="CDD" id="cd03195">
    <property type="entry name" value="GST_C_4"/>
    <property type="match status" value="1"/>
</dbReference>
<feature type="domain" description="GST N-terminal" evidence="1">
    <location>
        <begin position="6"/>
        <end position="87"/>
    </location>
</feature>
<dbReference type="GO" id="GO:0006749">
    <property type="term" value="P:glutathione metabolic process"/>
    <property type="evidence" value="ECO:0007669"/>
    <property type="project" value="TreeGrafter"/>
</dbReference>
<dbReference type="EC" id="2.5.1.18" evidence="2"/>
<accession>A0A4Q7CXM2</accession>
<dbReference type="GO" id="GO:0016034">
    <property type="term" value="F:maleylacetoacetate isomerase activity"/>
    <property type="evidence" value="ECO:0007669"/>
    <property type="project" value="TreeGrafter"/>
</dbReference>
<protein>
    <submittedName>
        <fullName evidence="2">Glutathione transferase</fullName>
        <ecNumber evidence="2">2.5.1.18</ecNumber>
    </submittedName>
</protein>
<dbReference type="Pfam" id="PF14834">
    <property type="entry name" value="GST_C_4"/>
    <property type="match status" value="1"/>
</dbReference>
<dbReference type="NCBIfam" id="NF011693">
    <property type="entry name" value="PRK15113.1"/>
    <property type="match status" value="1"/>
</dbReference>
<dbReference type="GO" id="GO:0004364">
    <property type="term" value="F:glutathione transferase activity"/>
    <property type="evidence" value="ECO:0007669"/>
    <property type="project" value="UniProtKB-EC"/>
</dbReference>
<evidence type="ECO:0000259" key="1">
    <source>
        <dbReference type="PROSITE" id="PS50404"/>
    </source>
</evidence>
<dbReference type="AlphaFoldDB" id="A0A4Q7CXM2"/>
<dbReference type="Pfam" id="PF13417">
    <property type="entry name" value="GST_N_3"/>
    <property type="match status" value="1"/>
</dbReference>
<keyword evidence="2" id="KW-0808">Transferase</keyword>
<gene>
    <name evidence="2" type="ORF">EUX57_19750</name>
</gene>
<dbReference type="PANTHER" id="PTHR42673:SF21">
    <property type="entry name" value="GLUTATHIONE S-TRANSFERASE YFCF"/>
    <property type="match status" value="1"/>
</dbReference>
<dbReference type="PROSITE" id="PS50404">
    <property type="entry name" value="GST_NTER"/>
    <property type="match status" value="1"/>
</dbReference>
<dbReference type="GO" id="GO:0006559">
    <property type="term" value="P:L-phenylalanine catabolic process"/>
    <property type="evidence" value="ECO:0007669"/>
    <property type="project" value="TreeGrafter"/>
</dbReference>
<evidence type="ECO:0000313" key="2">
    <source>
        <dbReference type="EMBL" id="RZI30067.1"/>
    </source>
</evidence>
<dbReference type="InterPro" id="IPR040079">
    <property type="entry name" value="Glutathione_S-Trfase"/>
</dbReference>
<sequence length="210" mass="23499">MSHRPLRLYVDSLFVSPYAMSVFVALREKGLAFETVPLDLEAGQQQAAGYARLSLTQRVPTLEDGEFSLSESSAITEYLDEAYPESRVYPVDPQQRARARQVQAWLRSDLLPIRQERSTLVVFCGQKMPPLSPLAEAAAGKLIGVAQELLMDDPDYLFGTWSIADVDLAVMLNRLILNGDAVPAPLVAYARRQWQRPSVQEWLNQPRPGV</sequence>
<dbReference type="InterPro" id="IPR004045">
    <property type="entry name" value="Glutathione_S-Trfase_N"/>
</dbReference>
<dbReference type="RefSeq" id="WP_065892993.1">
    <property type="nucleotide sequence ID" value="NZ_SGFE01000042.1"/>
</dbReference>
<proteinExistence type="predicted"/>